<feature type="non-terminal residue" evidence="1">
    <location>
        <position position="1"/>
    </location>
</feature>
<evidence type="ECO:0000313" key="1">
    <source>
        <dbReference type="EMBL" id="GAH55237.1"/>
    </source>
</evidence>
<name>X1GDD7_9ZZZZ</name>
<proteinExistence type="predicted"/>
<reference evidence="1" key="1">
    <citation type="journal article" date="2014" name="Front. Microbiol.">
        <title>High frequency of phylogenetically diverse reductive dehalogenase-homologous genes in deep subseafloor sedimentary metagenomes.</title>
        <authorList>
            <person name="Kawai M."/>
            <person name="Futagami T."/>
            <person name="Toyoda A."/>
            <person name="Takaki Y."/>
            <person name="Nishi S."/>
            <person name="Hori S."/>
            <person name="Arai W."/>
            <person name="Tsubouchi T."/>
            <person name="Morono Y."/>
            <person name="Uchiyama I."/>
            <person name="Ito T."/>
            <person name="Fujiyama A."/>
            <person name="Inagaki F."/>
            <person name="Takami H."/>
        </authorList>
    </citation>
    <scope>NUCLEOTIDE SEQUENCE</scope>
    <source>
        <strain evidence="1">Expedition CK06-06</strain>
    </source>
</reference>
<comment type="caution">
    <text evidence="1">The sequence shown here is derived from an EMBL/GenBank/DDBJ whole genome shotgun (WGS) entry which is preliminary data.</text>
</comment>
<protein>
    <submittedName>
        <fullName evidence="1">Uncharacterized protein</fullName>
    </submittedName>
</protein>
<gene>
    <name evidence="1" type="ORF">S03H2_36356</name>
</gene>
<sequence length="51" mass="5581">CCPSCEGKEVERQPLRAQLASALSDFLGDDTDGLAAEMEDAEFLLGSEFWE</sequence>
<accession>X1GDD7</accession>
<organism evidence="1">
    <name type="scientific">marine sediment metagenome</name>
    <dbReference type="NCBI Taxonomy" id="412755"/>
    <lineage>
        <taxon>unclassified sequences</taxon>
        <taxon>metagenomes</taxon>
        <taxon>ecological metagenomes</taxon>
    </lineage>
</organism>
<dbReference type="AlphaFoldDB" id="X1GDD7"/>
<dbReference type="EMBL" id="BARU01022299">
    <property type="protein sequence ID" value="GAH55237.1"/>
    <property type="molecule type" value="Genomic_DNA"/>
</dbReference>